<dbReference type="InterPro" id="IPR029058">
    <property type="entry name" value="AB_hydrolase_fold"/>
</dbReference>
<comment type="similarity">
    <text evidence="1 3">Belongs to the type-B carboxylesterase/lipase family.</text>
</comment>
<evidence type="ECO:0000313" key="6">
    <source>
        <dbReference type="Proteomes" id="UP001239445"/>
    </source>
</evidence>
<dbReference type="InterPro" id="IPR002018">
    <property type="entry name" value="CarbesteraseB"/>
</dbReference>
<dbReference type="PANTHER" id="PTHR43918">
    <property type="entry name" value="ACETYLCHOLINESTERASE"/>
    <property type="match status" value="1"/>
</dbReference>
<gene>
    <name evidence="5" type="ORF">QBC47DRAFT_453043</name>
</gene>
<feature type="domain" description="Carboxylesterase type B" evidence="4">
    <location>
        <begin position="23"/>
        <end position="348"/>
    </location>
</feature>
<protein>
    <recommendedName>
        <fullName evidence="3">Carboxylic ester hydrolase</fullName>
        <ecNumber evidence="3">3.1.1.-</ecNumber>
    </recommendedName>
</protein>
<sequence length="489" mass="53587">MKLFTYVASVLLSPAVGAQSEFAVRTSSGTYTGFINSTTPHVNQWLGIPYGQPPIGSLRFRPPLKAPDYGATEAKSYKPICIQDSGDKTGVFWEAVPEFQNTDPQSEDCLYLNIWAPRKPVEEKVPVIIWVCGGAFREGGGHAPYQVPDHWIQRTQTHIVVTFNYRLNVFGFPGLPVGNRNAGLMDIRLVVEWLRDNIQGFGGDPERMVLYGQSAGSGAVLAYGYANAEDPIVSGLIASSSGAGDAYSANSTLFHDLAQSANCANLTQTKELECMQNVDARELQRLVLKINPDPTRALFTPLADNFTLFENMTDRLVRGLVAKVPLITGLTYNEGMAFSTFHADDTSPPSEPVPEIGSMLACGAIREAKIRAQYGLRSYSYLYSGNFTNITPRYWLGGMHSSDIPLVFGTHNLFRGNSTNLEWQTSFAMEAFWVSFASNSSVDPRNHLGQTWPRYTVDNPEIIVFGNATMPSASTVADVSLAEQYAGPC</sequence>
<evidence type="ECO:0000259" key="4">
    <source>
        <dbReference type="Pfam" id="PF00135"/>
    </source>
</evidence>
<dbReference type="EC" id="3.1.1.-" evidence="3"/>
<dbReference type="Gene3D" id="3.40.50.1820">
    <property type="entry name" value="alpha/beta hydrolase"/>
    <property type="match status" value="2"/>
</dbReference>
<dbReference type="GO" id="GO:0052689">
    <property type="term" value="F:carboxylic ester hydrolase activity"/>
    <property type="evidence" value="ECO:0007669"/>
    <property type="project" value="TreeGrafter"/>
</dbReference>
<dbReference type="InterPro" id="IPR019819">
    <property type="entry name" value="Carboxylesterase_B_CS"/>
</dbReference>
<accession>A0AAJ0B999</accession>
<feature type="signal peptide" evidence="3">
    <location>
        <begin position="1"/>
        <end position="18"/>
    </location>
</feature>
<feature type="chain" id="PRO_5042314646" description="Carboxylic ester hydrolase" evidence="3">
    <location>
        <begin position="19"/>
        <end position="489"/>
    </location>
</feature>
<dbReference type="Pfam" id="PF00135">
    <property type="entry name" value="COesterase"/>
    <property type="match status" value="2"/>
</dbReference>
<dbReference type="AlphaFoldDB" id="A0AAJ0B999"/>
<name>A0AAJ0B999_9PEZI</name>
<reference evidence="5" key="1">
    <citation type="submission" date="2023-06" db="EMBL/GenBank/DDBJ databases">
        <title>Genome-scale phylogeny and comparative genomics of the fungal order Sordariales.</title>
        <authorList>
            <consortium name="Lawrence Berkeley National Laboratory"/>
            <person name="Hensen N."/>
            <person name="Bonometti L."/>
            <person name="Westerberg I."/>
            <person name="Brannstrom I.O."/>
            <person name="Guillou S."/>
            <person name="Cros-Aarteil S."/>
            <person name="Calhoun S."/>
            <person name="Haridas S."/>
            <person name="Kuo A."/>
            <person name="Mondo S."/>
            <person name="Pangilinan J."/>
            <person name="Riley R."/>
            <person name="Labutti K."/>
            <person name="Andreopoulos B."/>
            <person name="Lipzen A."/>
            <person name="Chen C."/>
            <person name="Yanf M."/>
            <person name="Daum C."/>
            <person name="Ng V."/>
            <person name="Clum A."/>
            <person name="Steindorff A."/>
            <person name="Ohm R."/>
            <person name="Martin F."/>
            <person name="Silar P."/>
            <person name="Natvig D."/>
            <person name="Lalanne C."/>
            <person name="Gautier V."/>
            <person name="Ament-Velasquez S.L."/>
            <person name="Kruys A."/>
            <person name="Hutchinson M.I."/>
            <person name="Powell A.J."/>
            <person name="Barry K."/>
            <person name="Miller A.N."/>
            <person name="Grigoriev I.V."/>
            <person name="Debuchy R."/>
            <person name="Gladieux P."/>
            <person name="Thoren M.H."/>
            <person name="Johannesson H."/>
        </authorList>
    </citation>
    <scope>NUCLEOTIDE SEQUENCE</scope>
    <source>
        <strain evidence="5">PSN4</strain>
    </source>
</reference>
<keyword evidence="2 3" id="KW-0378">Hydrolase</keyword>
<dbReference type="InterPro" id="IPR019826">
    <property type="entry name" value="Carboxylesterase_B_AS"/>
</dbReference>
<dbReference type="PANTHER" id="PTHR43918:SF4">
    <property type="entry name" value="CARBOXYLIC ESTER HYDROLASE"/>
    <property type="match status" value="1"/>
</dbReference>
<dbReference type="SUPFAM" id="SSF53474">
    <property type="entry name" value="alpha/beta-Hydrolases"/>
    <property type="match status" value="1"/>
</dbReference>
<evidence type="ECO:0000313" key="5">
    <source>
        <dbReference type="EMBL" id="KAK1753842.1"/>
    </source>
</evidence>
<evidence type="ECO:0000256" key="3">
    <source>
        <dbReference type="RuleBase" id="RU361235"/>
    </source>
</evidence>
<evidence type="ECO:0000256" key="1">
    <source>
        <dbReference type="ARBA" id="ARBA00005964"/>
    </source>
</evidence>
<organism evidence="5 6">
    <name type="scientific">Echria macrotheca</name>
    <dbReference type="NCBI Taxonomy" id="438768"/>
    <lineage>
        <taxon>Eukaryota</taxon>
        <taxon>Fungi</taxon>
        <taxon>Dikarya</taxon>
        <taxon>Ascomycota</taxon>
        <taxon>Pezizomycotina</taxon>
        <taxon>Sordariomycetes</taxon>
        <taxon>Sordariomycetidae</taxon>
        <taxon>Sordariales</taxon>
        <taxon>Schizotheciaceae</taxon>
        <taxon>Echria</taxon>
    </lineage>
</organism>
<dbReference type="Proteomes" id="UP001239445">
    <property type="component" value="Unassembled WGS sequence"/>
</dbReference>
<dbReference type="InterPro" id="IPR050654">
    <property type="entry name" value="AChE-related_enzymes"/>
</dbReference>
<keyword evidence="6" id="KW-1185">Reference proteome</keyword>
<comment type="caution">
    <text evidence="5">The sequence shown here is derived from an EMBL/GenBank/DDBJ whole genome shotgun (WGS) entry which is preliminary data.</text>
</comment>
<dbReference type="PROSITE" id="PS00941">
    <property type="entry name" value="CARBOXYLESTERASE_B_2"/>
    <property type="match status" value="1"/>
</dbReference>
<feature type="domain" description="Carboxylesterase type B" evidence="4">
    <location>
        <begin position="359"/>
        <end position="467"/>
    </location>
</feature>
<dbReference type="PROSITE" id="PS00122">
    <property type="entry name" value="CARBOXYLESTERASE_B_1"/>
    <property type="match status" value="1"/>
</dbReference>
<evidence type="ECO:0000256" key="2">
    <source>
        <dbReference type="ARBA" id="ARBA00022801"/>
    </source>
</evidence>
<proteinExistence type="inferred from homology"/>
<keyword evidence="3" id="KW-0732">Signal</keyword>
<dbReference type="EMBL" id="MU839836">
    <property type="protein sequence ID" value="KAK1753842.1"/>
    <property type="molecule type" value="Genomic_DNA"/>
</dbReference>